<dbReference type="Proteomes" id="UP000623467">
    <property type="component" value="Unassembled WGS sequence"/>
</dbReference>
<name>A0A8H6XW97_9AGAR</name>
<keyword evidence="2" id="KW-1185">Reference proteome</keyword>
<comment type="caution">
    <text evidence="1">The sequence shown here is derived from an EMBL/GenBank/DDBJ whole genome shotgun (WGS) entry which is preliminary data.</text>
</comment>
<evidence type="ECO:0000313" key="1">
    <source>
        <dbReference type="EMBL" id="KAF7349395.1"/>
    </source>
</evidence>
<sequence>MDPLSDTTEHPLVKALQDKINALNGGPATLASKVDAFAKQANIGSYSWSLGVAQVNKGSSRAMVRGMDLLAVVFAAIGSLICDNTPAQAARLPAEWKAPAVGSAFHTLTLSPGFDIPVFLAPLDQEDQEGRIGHCLGLQFPSENGPMISNSALGLVITVGIKGEPHPLGSYIVGCRHFVCYSPKKRLQTNPLSAVTVCDTDCASCDVANCPTEPNKFAYKSLTASISRGNGDKINQLPDPANKCKEPHNIMKPGADLIWNKEDPDKPSKRPDVLLIPIQDAGGVVPIELEKAKAGWLKLFDYAPGSVRNAAKPFFDRIDKTADKFGNPINPASLEALLAKGTVYVCAKMPYSGYVVGTITGPTTKDYIEITPIQLATPADAEGVENPTKWKKISRSGDCGTAWFALVADDKSDKVALRLMGYHRGAKLKDPYQAIVVPLPAMWNEICTKLLPKVFPLKEGQSYSYQFGSVFA</sequence>
<proteinExistence type="predicted"/>
<dbReference type="AlphaFoldDB" id="A0A8H6XW97"/>
<organism evidence="1 2">
    <name type="scientific">Mycena sanguinolenta</name>
    <dbReference type="NCBI Taxonomy" id="230812"/>
    <lineage>
        <taxon>Eukaryota</taxon>
        <taxon>Fungi</taxon>
        <taxon>Dikarya</taxon>
        <taxon>Basidiomycota</taxon>
        <taxon>Agaricomycotina</taxon>
        <taxon>Agaricomycetes</taxon>
        <taxon>Agaricomycetidae</taxon>
        <taxon>Agaricales</taxon>
        <taxon>Marasmiineae</taxon>
        <taxon>Mycenaceae</taxon>
        <taxon>Mycena</taxon>
    </lineage>
</organism>
<reference evidence="1" key="1">
    <citation type="submission" date="2020-05" db="EMBL/GenBank/DDBJ databases">
        <title>Mycena genomes resolve the evolution of fungal bioluminescence.</title>
        <authorList>
            <person name="Tsai I.J."/>
        </authorList>
    </citation>
    <scope>NUCLEOTIDE SEQUENCE</scope>
    <source>
        <strain evidence="1">160909Yilan</strain>
    </source>
</reference>
<accession>A0A8H6XW97</accession>
<gene>
    <name evidence="1" type="ORF">MSAN_01729300</name>
</gene>
<dbReference type="EMBL" id="JACAZH010000016">
    <property type="protein sequence ID" value="KAF7349395.1"/>
    <property type="molecule type" value="Genomic_DNA"/>
</dbReference>
<evidence type="ECO:0000313" key="2">
    <source>
        <dbReference type="Proteomes" id="UP000623467"/>
    </source>
</evidence>
<protein>
    <submittedName>
        <fullName evidence="1">Uncharacterized protein</fullName>
    </submittedName>
</protein>